<protein>
    <recommendedName>
        <fullName evidence="4">DUF11 domain-containing protein</fullName>
    </recommendedName>
</protein>
<feature type="compositionally biased region" description="Polar residues" evidence="1">
    <location>
        <begin position="30"/>
        <end position="43"/>
    </location>
</feature>
<comment type="caution">
    <text evidence="2">The sequence shown here is derived from an EMBL/GenBank/DDBJ whole genome shotgun (WGS) entry which is preliminary data.</text>
</comment>
<dbReference type="Proteomes" id="UP001157017">
    <property type="component" value="Unassembled WGS sequence"/>
</dbReference>
<feature type="region of interest" description="Disordered" evidence="1">
    <location>
        <begin position="1"/>
        <end position="43"/>
    </location>
</feature>
<name>A0ABQ6JM79_9ACTN</name>
<evidence type="ECO:0000313" key="3">
    <source>
        <dbReference type="Proteomes" id="UP001157017"/>
    </source>
</evidence>
<evidence type="ECO:0008006" key="4">
    <source>
        <dbReference type="Google" id="ProtNLM"/>
    </source>
</evidence>
<evidence type="ECO:0000313" key="2">
    <source>
        <dbReference type="EMBL" id="GMA89382.1"/>
    </source>
</evidence>
<dbReference type="EMBL" id="BSUZ01000001">
    <property type="protein sequence ID" value="GMA89382.1"/>
    <property type="molecule type" value="Genomic_DNA"/>
</dbReference>
<feature type="compositionally biased region" description="Basic and acidic residues" evidence="1">
    <location>
        <begin position="208"/>
        <end position="219"/>
    </location>
</feature>
<proteinExistence type="predicted"/>
<feature type="region of interest" description="Disordered" evidence="1">
    <location>
        <begin position="167"/>
        <end position="219"/>
    </location>
</feature>
<organism evidence="2 3">
    <name type="scientific">Angustibacter aerolatus</name>
    <dbReference type="NCBI Taxonomy" id="1162965"/>
    <lineage>
        <taxon>Bacteria</taxon>
        <taxon>Bacillati</taxon>
        <taxon>Actinomycetota</taxon>
        <taxon>Actinomycetes</taxon>
        <taxon>Kineosporiales</taxon>
        <taxon>Kineosporiaceae</taxon>
    </lineage>
</organism>
<evidence type="ECO:0000256" key="1">
    <source>
        <dbReference type="SAM" id="MobiDB-lite"/>
    </source>
</evidence>
<keyword evidence="3" id="KW-1185">Reference proteome</keyword>
<reference evidence="3" key="1">
    <citation type="journal article" date="2019" name="Int. J. Syst. Evol. Microbiol.">
        <title>The Global Catalogue of Microorganisms (GCM) 10K type strain sequencing project: providing services to taxonomists for standard genome sequencing and annotation.</title>
        <authorList>
            <consortium name="The Broad Institute Genomics Platform"/>
            <consortium name="The Broad Institute Genome Sequencing Center for Infectious Disease"/>
            <person name="Wu L."/>
            <person name="Ma J."/>
        </authorList>
    </citation>
    <scope>NUCLEOTIDE SEQUENCE [LARGE SCALE GENOMIC DNA]</scope>
    <source>
        <strain evidence="3">NBRC 108730</strain>
    </source>
</reference>
<gene>
    <name evidence="2" type="ORF">GCM10025868_46320</name>
</gene>
<accession>A0ABQ6JM79</accession>
<sequence>MKPTWSSTRSAPRPGGRTGTAGGTTDDAVPSTSSMRSAQTAARGTITSTNVAIITDIRICSRYDRNAVSAPTCICPSAMRCPPNHSTATLDTLSTSITIGNISAVSRPTAVAVSVRLAVDPREPLPLERLAHEGPHHPDAGDLLAQHQFTASIRTCMLRKPGTIRRATSPIDTASTGTLTPISHDSPRSSRSAMTTPPTQVIGAATSSEHDRHEQAAPA</sequence>
<feature type="compositionally biased region" description="Polar residues" evidence="1">
    <location>
        <begin position="1"/>
        <end position="10"/>
    </location>
</feature>
<feature type="compositionally biased region" description="Polar residues" evidence="1">
    <location>
        <begin position="170"/>
        <end position="199"/>
    </location>
</feature>